<dbReference type="Pfam" id="PF11185">
    <property type="entry name" value="DUF2971"/>
    <property type="match status" value="1"/>
</dbReference>
<proteinExistence type="predicted"/>
<dbReference type="Proteomes" id="UP000473470">
    <property type="component" value="Unassembled WGS sequence"/>
</dbReference>
<organism evidence="1 2">
    <name type="scientific">Burkholderia stagnalis</name>
    <dbReference type="NCBI Taxonomy" id="1503054"/>
    <lineage>
        <taxon>Bacteria</taxon>
        <taxon>Pseudomonadati</taxon>
        <taxon>Pseudomonadota</taxon>
        <taxon>Betaproteobacteria</taxon>
        <taxon>Burkholderiales</taxon>
        <taxon>Burkholderiaceae</taxon>
        <taxon>Burkholderia</taxon>
        <taxon>Burkholderia cepacia complex</taxon>
    </lineage>
</organism>
<accession>A0A6L3MZ92</accession>
<dbReference type="EMBL" id="VZOK01000012">
    <property type="protein sequence ID" value="KAB0638923.1"/>
    <property type="molecule type" value="Genomic_DNA"/>
</dbReference>
<evidence type="ECO:0000313" key="2">
    <source>
        <dbReference type="Proteomes" id="UP000473470"/>
    </source>
</evidence>
<name>A0A6L3MZ92_9BURK</name>
<dbReference type="RefSeq" id="WP_081069908.1">
    <property type="nucleotide sequence ID" value="NZ_CABVPM010000014.1"/>
</dbReference>
<dbReference type="AlphaFoldDB" id="A0A6L3MZ92"/>
<evidence type="ECO:0000313" key="1">
    <source>
        <dbReference type="EMBL" id="KAB0638923.1"/>
    </source>
</evidence>
<gene>
    <name evidence="1" type="ORF">F7R25_10640</name>
</gene>
<sequence length="275" mass="31587">MTNLVYRYANASTFLSMLHSQELWFTDLRQMNDWNEYEAGFRIASEIIACDFPELTAAIEAISPDKMDPHFMILICSFGSLGDCLSMWRGYGDNCYGAAIGYDPKKIQDHCMFGRYLTKRNPISGKVLFLPVIYDDQAYRSMLRQYIQSASNQLKNLSGEDSNVHAAVHTRTLKIALTRLCTLYKDHFFADEREIRGFIEINAEVDPYKLQVRQSEFGEATYHRLNTNFQNVRAIEEVVLGPLCTLTEMEVRNKLVENELDGVVIRRSRGAGAYR</sequence>
<protein>
    <submittedName>
        <fullName evidence="1">DUF2971 domain-containing protein</fullName>
    </submittedName>
</protein>
<reference evidence="1 2" key="1">
    <citation type="submission" date="2019-09" db="EMBL/GenBank/DDBJ databases">
        <title>Draft genome sequences of 48 bacterial type strains from the CCUG.</title>
        <authorList>
            <person name="Tunovic T."/>
            <person name="Pineiro-Iglesias B."/>
            <person name="Unosson C."/>
            <person name="Inganas E."/>
            <person name="Ohlen M."/>
            <person name="Cardew S."/>
            <person name="Jensie-Markopoulos S."/>
            <person name="Salva-Serra F."/>
            <person name="Jaen-Luchoro D."/>
            <person name="Karlsson R."/>
            <person name="Svensson-Stadler L."/>
            <person name="Chun J."/>
            <person name="Moore E."/>
        </authorList>
    </citation>
    <scope>NUCLEOTIDE SEQUENCE [LARGE SCALE GENOMIC DNA]</scope>
    <source>
        <strain evidence="1 2">CCUG 65686</strain>
    </source>
</reference>
<dbReference type="InterPro" id="IPR021352">
    <property type="entry name" value="DUF2971"/>
</dbReference>
<comment type="caution">
    <text evidence="1">The sequence shown here is derived from an EMBL/GenBank/DDBJ whole genome shotgun (WGS) entry which is preliminary data.</text>
</comment>